<keyword evidence="2" id="KW-1185">Reference proteome</keyword>
<accession>A0A3T1D4V5</accession>
<sequence length="145" mass="16160">MSQVCEKKNKQLRFSSVFLRKLGFYGHGMAALCFLLPSRLSLSVPEFHQVHRITPAGYPEEAITGHGLTAGNSYACWHTSGSTADHRRWGITPRPEGKQLVERKCTTLTIKFQVKASKKQVKHLELNYYGGFGPVWRGELVGAAA</sequence>
<dbReference type="AlphaFoldDB" id="A0A3T1D4V5"/>
<gene>
    <name evidence="1" type="ORF">KCTCHS21_25420</name>
</gene>
<evidence type="ECO:0000313" key="1">
    <source>
        <dbReference type="EMBL" id="BBI33143.1"/>
    </source>
</evidence>
<name>A0A3T1D4V5_9BACL</name>
<dbReference type="KEGG" id="cohn:KCTCHS21_25420"/>
<organism evidence="1 2">
    <name type="scientific">Cohnella abietis</name>
    <dbReference type="NCBI Taxonomy" id="2507935"/>
    <lineage>
        <taxon>Bacteria</taxon>
        <taxon>Bacillati</taxon>
        <taxon>Bacillota</taxon>
        <taxon>Bacilli</taxon>
        <taxon>Bacillales</taxon>
        <taxon>Paenibacillaceae</taxon>
        <taxon>Cohnella</taxon>
    </lineage>
</organism>
<evidence type="ECO:0000313" key="2">
    <source>
        <dbReference type="Proteomes" id="UP000289856"/>
    </source>
</evidence>
<dbReference type="Proteomes" id="UP000289856">
    <property type="component" value="Chromosome"/>
</dbReference>
<protein>
    <submittedName>
        <fullName evidence="1">Uncharacterized protein</fullName>
    </submittedName>
</protein>
<reference evidence="1 2" key="1">
    <citation type="submission" date="2019-01" db="EMBL/GenBank/DDBJ databases">
        <title>Complete genome sequence of Cohnella hallensis HS21 isolated from Korean fir (Abies koreana) rhizospheric soil.</title>
        <authorList>
            <person name="Jiang L."/>
            <person name="Kang S.W."/>
            <person name="Kim S."/>
            <person name="Jung J."/>
            <person name="Kim C.Y."/>
            <person name="Kim D.H."/>
            <person name="Kim S.W."/>
            <person name="Lee J."/>
        </authorList>
    </citation>
    <scope>NUCLEOTIDE SEQUENCE [LARGE SCALE GENOMIC DNA]</scope>
    <source>
        <strain evidence="1 2">HS21</strain>
    </source>
</reference>
<dbReference type="EMBL" id="AP019400">
    <property type="protein sequence ID" value="BBI33143.1"/>
    <property type="molecule type" value="Genomic_DNA"/>
</dbReference>
<proteinExistence type="predicted"/>